<evidence type="ECO:0000256" key="2">
    <source>
        <dbReference type="SAM" id="Phobius"/>
    </source>
</evidence>
<gene>
    <name evidence="3" type="ORF">FKZ61_16005</name>
</gene>
<organism evidence="3 4">
    <name type="scientific">Litorilinea aerophila</name>
    <dbReference type="NCBI Taxonomy" id="1204385"/>
    <lineage>
        <taxon>Bacteria</taxon>
        <taxon>Bacillati</taxon>
        <taxon>Chloroflexota</taxon>
        <taxon>Caldilineae</taxon>
        <taxon>Caldilineales</taxon>
        <taxon>Caldilineaceae</taxon>
        <taxon>Litorilinea</taxon>
    </lineage>
</organism>
<dbReference type="Gene3D" id="3.30.530.20">
    <property type="match status" value="1"/>
</dbReference>
<keyword evidence="2" id="KW-1133">Transmembrane helix</keyword>
<protein>
    <submittedName>
        <fullName evidence="3">Carbon monoxide dehydrogenase subunit G</fullName>
    </submittedName>
</protein>
<sequence>MEIKGTHTFSAPRDVVWDALMDPTVLAKALPGGEKLEKVDENRYKAAMHVRVGPVQGRFEGEVELTDIQPKERYRLRVSGQGTPGFVNGEGTLELQDTEDGGTLLQYAGEAQVGGRIASVGQRLLDSTARSLVRQGLQALEEQLQARLHPPEEAPAAEAEPAPANGGQAKAASATEGDATEGGDAQASAPSTSKDASTSTSSTSAGTGPSATRVAVQVARDVAQDLASDYIPPEKQERVFFFMLGALAMLLFTVLVRLVQRD</sequence>
<dbReference type="InterPro" id="IPR010419">
    <property type="entry name" value="CO_DH_gsu"/>
</dbReference>
<feature type="compositionally biased region" description="Low complexity" evidence="1">
    <location>
        <begin position="187"/>
        <end position="212"/>
    </location>
</feature>
<dbReference type="SUPFAM" id="SSF55961">
    <property type="entry name" value="Bet v1-like"/>
    <property type="match status" value="1"/>
</dbReference>
<evidence type="ECO:0000313" key="4">
    <source>
        <dbReference type="Proteomes" id="UP000317371"/>
    </source>
</evidence>
<evidence type="ECO:0000313" key="3">
    <source>
        <dbReference type="EMBL" id="TQE94584.1"/>
    </source>
</evidence>
<feature type="region of interest" description="Disordered" evidence="1">
    <location>
        <begin position="150"/>
        <end position="212"/>
    </location>
</feature>
<accession>A0A540VCV1</accession>
<dbReference type="RefSeq" id="WP_141611155.1">
    <property type="nucleotide sequence ID" value="NZ_VIGC02000022.1"/>
</dbReference>
<feature type="compositionally biased region" description="Low complexity" evidence="1">
    <location>
        <begin position="150"/>
        <end position="164"/>
    </location>
</feature>
<dbReference type="CDD" id="cd05018">
    <property type="entry name" value="CoxG"/>
    <property type="match status" value="1"/>
</dbReference>
<dbReference type="AlphaFoldDB" id="A0A540VCV1"/>
<dbReference type="InterPro" id="IPR023393">
    <property type="entry name" value="START-like_dom_sf"/>
</dbReference>
<keyword evidence="2" id="KW-0812">Transmembrane</keyword>
<dbReference type="OrthoDB" id="9787428at2"/>
<feature type="transmembrane region" description="Helical" evidence="2">
    <location>
        <begin position="239"/>
        <end position="259"/>
    </location>
</feature>
<dbReference type="PANTHER" id="PTHR38588:SF1">
    <property type="entry name" value="BLL0334 PROTEIN"/>
    <property type="match status" value="1"/>
</dbReference>
<keyword evidence="4" id="KW-1185">Reference proteome</keyword>
<reference evidence="3 4" key="1">
    <citation type="submission" date="2019-06" db="EMBL/GenBank/DDBJ databases">
        <title>Genome sequence of Litorilinea aerophila BAA-2444.</title>
        <authorList>
            <person name="Maclea K.S."/>
            <person name="Maurais E.G."/>
            <person name="Iannazzi L.C."/>
        </authorList>
    </citation>
    <scope>NUCLEOTIDE SEQUENCE [LARGE SCALE GENOMIC DNA]</scope>
    <source>
        <strain evidence="3 4">ATCC BAA-2444</strain>
    </source>
</reference>
<dbReference type="InParanoid" id="A0A540VCV1"/>
<dbReference type="Proteomes" id="UP000317371">
    <property type="component" value="Unassembled WGS sequence"/>
</dbReference>
<name>A0A540VCV1_9CHLR</name>
<proteinExistence type="predicted"/>
<dbReference type="EMBL" id="VIGC01000022">
    <property type="protein sequence ID" value="TQE94584.1"/>
    <property type="molecule type" value="Genomic_DNA"/>
</dbReference>
<keyword evidence="2" id="KW-0472">Membrane</keyword>
<comment type="caution">
    <text evidence="3">The sequence shown here is derived from an EMBL/GenBank/DDBJ whole genome shotgun (WGS) entry which is preliminary data.</text>
</comment>
<dbReference type="Pfam" id="PF06240">
    <property type="entry name" value="COXG"/>
    <property type="match status" value="1"/>
</dbReference>
<dbReference type="PANTHER" id="PTHR38588">
    <property type="entry name" value="BLL0334 PROTEIN"/>
    <property type="match status" value="1"/>
</dbReference>
<evidence type="ECO:0000256" key="1">
    <source>
        <dbReference type="SAM" id="MobiDB-lite"/>
    </source>
</evidence>